<evidence type="ECO:0000313" key="2">
    <source>
        <dbReference type="EMBL" id="EFA97902.1"/>
    </source>
</evidence>
<comment type="caution">
    <text evidence="2">The sequence shown here is derived from an EMBL/GenBank/DDBJ whole genome shotgun (WGS) entry which is preliminary data.</text>
</comment>
<organism evidence="2 3">
    <name type="scientific">Hoylesella timonensis CRIS 5C-B1</name>
    <dbReference type="NCBI Taxonomy" id="679189"/>
    <lineage>
        <taxon>Bacteria</taxon>
        <taxon>Pseudomonadati</taxon>
        <taxon>Bacteroidota</taxon>
        <taxon>Bacteroidia</taxon>
        <taxon>Bacteroidales</taxon>
        <taxon>Prevotellaceae</taxon>
        <taxon>Hoylesella</taxon>
    </lineage>
</organism>
<dbReference type="AlphaFoldDB" id="D1VY99"/>
<dbReference type="EMBL" id="ADEF01000019">
    <property type="protein sequence ID" value="EFA97902.1"/>
    <property type="molecule type" value="Genomic_DNA"/>
</dbReference>
<proteinExistence type="predicted"/>
<accession>D1VY99</accession>
<feature type="transmembrane region" description="Helical" evidence="1">
    <location>
        <begin position="21"/>
        <end position="39"/>
    </location>
</feature>
<evidence type="ECO:0000313" key="3">
    <source>
        <dbReference type="Proteomes" id="UP000004001"/>
    </source>
</evidence>
<gene>
    <name evidence="2" type="ORF">HMPREF9019_1144</name>
</gene>
<name>D1VY99_9BACT</name>
<keyword evidence="1" id="KW-1133">Transmembrane helix</keyword>
<reference evidence="2 3" key="1">
    <citation type="submission" date="2009-12" db="EMBL/GenBank/DDBJ databases">
        <title>Genome Sequence of Prevotella timonensis CRIS 5C-B1.</title>
        <authorList>
            <person name="Durkin A.S."/>
            <person name="Madupu R."/>
            <person name="Torralba M."/>
            <person name="Methe B."/>
            <person name="Sutton G."/>
            <person name="Strausberg R.L."/>
            <person name="Nelson K.E."/>
        </authorList>
    </citation>
    <scope>NUCLEOTIDE SEQUENCE [LARGE SCALE GENOMIC DNA]</scope>
    <source>
        <strain evidence="2 3">CRIS 5C-B1</strain>
    </source>
</reference>
<sequence>MQRYNKAPKAQNKTLFFLFKIDCYCILVKASVAFVLLFYQKTALENLQNRKN</sequence>
<keyword evidence="3" id="KW-1185">Reference proteome</keyword>
<keyword evidence="1" id="KW-0812">Transmembrane</keyword>
<evidence type="ECO:0000256" key="1">
    <source>
        <dbReference type="SAM" id="Phobius"/>
    </source>
</evidence>
<keyword evidence="1" id="KW-0472">Membrane</keyword>
<protein>
    <submittedName>
        <fullName evidence="2">Uncharacterized protein</fullName>
    </submittedName>
</protein>
<dbReference type="Proteomes" id="UP000004001">
    <property type="component" value="Unassembled WGS sequence"/>
</dbReference>